<proteinExistence type="predicted"/>
<gene>
    <name evidence="1" type="ORF">BpHYR1_008611</name>
</gene>
<reference evidence="1 2" key="1">
    <citation type="journal article" date="2018" name="Sci. Rep.">
        <title>Genomic signatures of local adaptation to the degree of environmental predictability in rotifers.</title>
        <authorList>
            <person name="Franch-Gras L."/>
            <person name="Hahn C."/>
            <person name="Garcia-Roger E.M."/>
            <person name="Carmona M.J."/>
            <person name="Serra M."/>
            <person name="Gomez A."/>
        </authorList>
    </citation>
    <scope>NUCLEOTIDE SEQUENCE [LARGE SCALE GENOMIC DNA]</scope>
    <source>
        <strain evidence="1">HYR1</strain>
    </source>
</reference>
<sequence length="60" mass="7041">MAWAGSHSCSDDTKNLCCTHRRCLMVRERIGFGQVRFPKTENNRKNESQLVRLEIDKMDQ</sequence>
<accession>A0A3M7RA67</accession>
<protein>
    <submittedName>
        <fullName evidence="1">Uncharacterized protein</fullName>
    </submittedName>
</protein>
<organism evidence="1 2">
    <name type="scientific">Brachionus plicatilis</name>
    <name type="common">Marine rotifer</name>
    <name type="synonym">Brachionus muelleri</name>
    <dbReference type="NCBI Taxonomy" id="10195"/>
    <lineage>
        <taxon>Eukaryota</taxon>
        <taxon>Metazoa</taxon>
        <taxon>Spiralia</taxon>
        <taxon>Gnathifera</taxon>
        <taxon>Rotifera</taxon>
        <taxon>Eurotatoria</taxon>
        <taxon>Monogononta</taxon>
        <taxon>Pseudotrocha</taxon>
        <taxon>Ploima</taxon>
        <taxon>Brachionidae</taxon>
        <taxon>Brachionus</taxon>
    </lineage>
</organism>
<name>A0A3M7RA67_BRAPC</name>
<evidence type="ECO:0000313" key="1">
    <source>
        <dbReference type="EMBL" id="RNA20321.1"/>
    </source>
</evidence>
<comment type="caution">
    <text evidence="1">The sequence shown here is derived from an EMBL/GenBank/DDBJ whole genome shotgun (WGS) entry which is preliminary data.</text>
</comment>
<dbReference type="EMBL" id="REGN01003879">
    <property type="protein sequence ID" value="RNA20321.1"/>
    <property type="molecule type" value="Genomic_DNA"/>
</dbReference>
<dbReference type="Proteomes" id="UP000276133">
    <property type="component" value="Unassembled WGS sequence"/>
</dbReference>
<keyword evidence="2" id="KW-1185">Reference proteome</keyword>
<dbReference type="AlphaFoldDB" id="A0A3M7RA67"/>
<evidence type="ECO:0000313" key="2">
    <source>
        <dbReference type="Proteomes" id="UP000276133"/>
    </source>
</evidence>